<accession>A0ABQ8F612</accession>
<dbReference type="Proteomes" id="UP001648503">
    <property type="component" value="Unassembled WGS sequence"/>
</dbReference>
<dbReference type="PANTHER" id="PTHR12341">
    <property type="entry name" value="5'-&gt;3' EXORIBONUCLEASE"/>
    <property type="match status" value="1"/>
</dbReference>
<evidence type="ECO:0000313" key="4">
    <source>
        <dbReference type="Proteomes" id="UP001648503"/>
    </source>
</evidence>
<protein>
    <recommendedName>
        <fullName evidence="2">Xrn1 N-terminal domain-containing protein</fullName>
    </recommendedName>
</protein>
<dbReference type="EMBL" id="JAFCIX010000418">
    <property type="protein sequence ID" value="KAH6591150.1"/>
    <property type="molecule type" value="Genomic_DNA"/>
</dbReference>
<gene>
    <name evidence="3" type="ORF">BASA50_009150</name>
</gene>
<evidence type="ECO:0000256" key="1">
    <source>
        <dbReference type="ARBA" id="ARBA00038299"/>
    </source>
</evidence>
<dbReference type="InterPro" id="IPR027073">
    <property type="entry name" value="5_3_exoribonuclease"/>
</dbReference>
<name>A0ABQ8F612_9FUNG</name>
<sequence>MGGTQFWRFLRDLAPAAFQRDRGLLLQRPTDHMLVDLSLLVHRSMRSDLMDEKHLSNSVVAGLRSVVRSYMPTESFFVALDGSAPLAKLPLQIQRRSKYFDENRKLISPPEAAKTIHRLELSPGSAYYSRLETLLSKTFTPGDQATSWKEIPYKQFLLNASSNPGEGESKIMKHILELRAADLLAHSSEAKTYSVLSGDSDTVLQLFTSTPDINCIMQGGWWGNLLSFEAVRNELANTQASTIDINRTLQDLAFMTLLTGSDYLPSIAHLSLARLFETYRSQLDDRHATSDVDATNDGYLVRITQQGVVFDLQALLYALQPSLCGQPPSSFEIKGERTGNELKQVKEHFKGLLWSLGMFSKGECLDYSYIPQETSDMELQSLSQGLVEWIQESGTHYESEWPLTLNNAATAQEATLRMQGGVSYEFMAA</sequence>
<feature type="domain" description="Xrn1 N-terminal" evidence="2">
    <location>
        <begin position="1"/>
        <end position="213"/>
    </location>
</feature>
<dbReference type="PANTHER" id="PTHR12341:SF7">
    <property type="entry name" value="5'-3' EXORIBONUCLEASE 1"/>
    <property type="match status" value="1"/>
</dbReference>
<evidence type="ECO:0000313" key="3">
    <source>
        <dbReference type="EMBL" id="KAH6591150.1"/>
    </source>
</evidence>
<reference evidence="3 4" key="1">
    <citation type="submission" date="2021-02" db="EMBL/GenBank/DDBJ databases">
        <title>Variation within the Batrachochytrium salamandrivorans European outbreak.</title>
        <authorList>
            <person name="Kelly M."/>
            <person name="Pasmans F."/>
            <person name="Shea T.P."/>
            <person name="Munoz J.F."/>
            <person name="Carranza S."/>
            <person name="Cuomo C.A."/>
            <person name="Martel A."/>
        </authorList>
    </citation>
    <scope>NUCLEOTIDE SEQUENCE [LARGE SCALE GENOMIC DNA]</scope>
    <source>
        <strain evidence="3 4">AMFP18/2</strain>
    </source>
</reference>
<comment type="similarity">
    <text evidence="1">Belongs to the 5'-3' exonuclease family.</text>
</comment>
<proteinExistence type="inferred from homology"/>
<evidence type="ECO:0000259" key="2">
    <source>
        <dbReference type="Pfam" id="PF03159"/>
    </source>
</evidence>
<dbReference type="Pfam" id="PF03159">
    <property type="entry name" value="XRN_N"/>
    <property type="match status" value="1"/>
</dbReference>
<comment type="caution">
    <text evidence="3">The sequence shown here is derived from an EMBL/GenBank/DDBJ whole genome shotgun (WGS) entry which is preliminary data.</text>
</comment>
<dbReference type="Gene3D" id="3.40.50.12390">
    <property type="match status" value="1"/>
</dbReference>
<keyword evidence="4" id="KW-1185">Reference proteome</keyword>
<dbReference type="InterPro" id="IPR004859">
    <property type="entry name" value="Xrn1_N"/>
</dbReference>
<organism evidence="3 4">
    <name type="scientific">Batrachochytrium salamandrivorans</name>
    <dbReference type="NCBI Taxonomy" id="1357716"/>
    <lineage>
        <taxon>Eukaryota</taxon>
        <taxon>Fungi</taxon>
        <taxon>Fungi incertae sedis</taxon>
        <taxon>Chytridiomycota</taxon>
        <taxon>Chytridiomycota incertae sedis</taxon>
        <taxon>Chytridiomycetes</taxon>
        <taxon>Rhizophydiales</taxon>
        <taxon>Rhizophydiales incertae sedis</taxon>
        <taxon>Batrachochytrium</taxon>
    </lineage>
</organism>